<comment type="caution">
    <text evidence="1">The sequence shown here is derived from an EMBL/GenBank/DDBJ whole genome shotgun (WGS) entry which is preliminary data.</text>
</comment>
<dbReference type="AlphaFoldDB" id="A0A2N3KXI2"/>
<accession>A0A2N3KXI2</accession>
<dbReference type="EMBL" id="NWTK01000002">
    <property type="protein sequence ID" value="PKR55210.1"/>
    <property type="molecule type" value="Genomic_DNA"/>
</dbReference>
<dbReference type="Proteomes" id="UP000233597">
    <property type="component" value="Unassembled WGS sequence"/>
</dbReference>
<reference evidence="1 2" key="1">
    <citation type="submission" date="2017-09" db="EMBL/GenBank/DDBJ databases">
        <title>Biodiversity and function of Thalassospira species in the particle-attached aromatic-hydrocarbon-degrading consortia from the surface seawater of the South China Sea.</title>
        <authorList>
            <person name="Dong C."/>
            <person name="Liu R."/>
            <person name="Shao Z."/>
        </authorList>
    </citation>
    <scope>NUCLEOTIDE SEQUENCE [LARGE SCALE GENOMIC DNA]</scope>
    <source>
        <strain evidence="1 2">CSC1P2</strain>
    </source>
</reference>
<gene>
    <name evidence="1" type="ORF">COO20_03215</name>
</gene>
<evidence type="ECO:0000313" key="2">
    <source>
        <dbReference type="Proteomes" id="UP000233597"/>
    </source>
</evidence>
<sequence>MQKTVLSSGRAVLFFYALQVRTARMLAQIEKTVPIVRRNGKWIFMVVFCDAYNPFHAFGAWLHPENAHCCCW</sequence>
<name>A0A2N3KXI2_9PROT</name>
<proteinExistence type="predicted"/>
<organism evidence="1 2">
    <name type="scientific">Thalassospira marina</name>
    <dbReference type="NCBI Taxonomy" id="2048283"/>
    <lineage>
        <taxon>Bacteria</taxon>
        <taxon>Pseudomonadati</taxon>
        <taxon>Pseudomonadota</taxon>
        <taxon>Alphaproteobacteria</taxon>
        <taxon>Rhodospirillales</taxon>
        <taxon>Thalassospiraceae</taxon>
        <taxon>Thalassospira</taxon>
    </lineage>
</organism>
<evidence type="ECO:0000313" key="1">
    <source>
        <dbReference type="EMBL" id="PKR55210.1"/>
    </source>
</evidence>
<protein>
    <submittedName>
        <fullName evidence="1">Uncharacterized protein</fullName>
    </submittedName>
</protein>